<evidence type="ECO:0008006" key="4">
    <source>
        <dbReference type="Google" id="ProtNLM"/>
    </source>
</evidence>
<dbReference type="EMBL" id="FPBF01000008">
    <property type="protein sequence ID" value="SFU16666.1"/>
    <property type="molecule type" value="Genomic_DNA"/>
</dbReference>
<keyword evidence="1" id="KW-0732">Signal</keyword>
<dbReference type="RefSeq" id="WP_244545583.1">
    <property type="nucleotide sequence ID" value="NZ_FPBF01000008.1"/>
</dbReference>
<reference evidence="3" key="1">
    <citation type="submission" date="2016-10" db="EMBL/GenBank/DDBJ databases">
        <authorList>
            <person name="Varghese N."/>
            <person name="Submissions S."/>
        </authorList>
    </citation>
    <scope>NUCLEOTIDE SEQUENCE [LARGE SCALE GENOMIC DNA]</scope>
    <source>
        <strain evidence="3">DSM 23445</strain>
    </source>
</reference>
<gene>
    <name evidence="2" type="ORF">SAMN04489724_4586</name>
</gene>
<keyword evidence="3" id="KW-1185">Reference proteome</keyword>
<evidence type="ECO:0000313" key="2">
    <source>
        <dbReference type="EMBL" id="SFU16666.1"/>
    </source>
</evidence>
<dbReference type="PROSITE" id="PS51257">
    <property type="entry name" value="PROKAR_LIPOPROTEIN"/>
    <property type="match status" value="1"/>
</dbReference>
<dbReference type="AlphaFoldDB" id="A0A1I7DYH9"/>
<protein>
    <recommendedName>
        <fullName evidence="4">Lipocalin-like domain-containing protein</fullName>
    </recommendedName>
</protein>
<name>A0A1I7DYH9_9BACT</name>
<accession>A0A1I7DYH9</accession>
<feature type="chain" id="PRO_5011688402" description="Lipocalin-like domain-containing protein" evidence="1">
    <location>
        <begin position="24"/>
        <end position="162"/>
    </location>
</feature>
<evidence type="ECO:0000256" key="1">
    <source>
        <dbReference type="SAM" id="SignalP"/>
    </source>
</evidence>
<proteinExistence type="predicted"/>
<feature type="signal peptide" evidence="1">
    <location>
        <begin position="1"/>
        <end position="23"/>
    </location>
</feature>
<evidence type="ECO:0000313" key="3">
    <source>
        <dbReference type="Proteomes" id="UP000199673"/>
    </source>
</evidence>
<dbReference type="Proteomes" id="UP000199673">
    <property type="component" value="Unassembled WGS sequence"/>
</dbReference>
<organism evidence="2 3">
    <name type="scientific">Algoriphagus locisalis</name>
    <dbReference type="NCBI Taxonomy" id="305507"/>
    <lineage>
        <taxon>Bacteria</taxon>
        <taxon>Pseudomonadati</taxon>
        <taxon>Bacteroidota</taxon>
        <taxon>Cytophagia</taxon>
        <taxon>Cytophagales</taxon>
        <taxon>Cyclobacteriaceae</taxon>
        <taxon>Algoriphagus</taxon>
    </lineage>
</organism>
<sequence>MKSPLIRLFILAFAMFIIQSCGGDDPEPTPPAKTAEELAIEALTGTGTQAWGIDGGGSVLRDGTAVTDLYAGFELVIKSGTAKTYTSANNNDLFDASGTWTFAGSNFDKFTLSGSKPAAGREISFTQNNDNLTLTFTIPAPGARINGVLAVAGNYTFNLLKK</sequence>
<dbReference type="STRING" id="305507.SAMN04489724_4586"/>